<feature type="compositionally biased region" description="Basic and acidic residues" evidence="4">
    <location>
        <begin position="367"/>
        <end position="380"/>
    </location>
</feature>
<evidence type="ECO:0000256" key="4">
    <source>
        <dbReference type="SAM" id="MobiDB-lite"/>
    </source>
</evidence>
<dbReference type="Pfam" id="PF08512">
    <property type="entry name" value="Rttp106-like_middle"/>
    <property type="match status" value="1"/>
</dbReference>
<evidence type="ECO:0000259" key="5">
    <source>
        <dbReference type="SMART" id="SM01287"/>
    </source>
</evidence>
<dbReference type="GO" id="GO:0042393">
    <property type="term" value="F:histone binding"/>
    <property type="evidence" value="ECO:0007669"/>
    <property type="project" value="TreeGrafter"/>
</dbReference>
<dbReference type="Proteomes" id="UP000294847">
    <property type="component" value="Chromosome 4"/>
</dbReference>
<evidence type="ECO:0000256" key="1">
    <source>
        <dbReference type="ARBA" id="ARBA00006159"/>
    </source>
</evidence>
<proteinExistence type="inferred from homology"/>
<comment type="similarity">
    <text evidence="1">Belongs to the RTT106 family.</text>
</comment>
<evidence type="ECO:0000313" key="6">
    <source>
        <dbReference type="EMBL" id="QBZ61920.1"/>
    </source>
</evidence>
<dbReference type="InterPro" id="IPR013719">
    <property type="entry name" value="RTT106/SPT16-like_middle_dom"/>
</dbReference>
<evidence type="ECO:0000256" key="2">
    <source>
        <dbReference type="ARBA" id="ARBA00037550"/>
    </source>
</evidence>
<feature type="compositionally biased region" description="Acidic residues" evidence="4">
    <location>
        <begin position="390"/>
        <end position="407"/>
    </location>
</feature>
<feature type="region of interest" description="Disordered" evidence="4">
    <location>
        <begin position="365"/>
        <end position="475"/>
    </location>
</feature>
<comment type="function">
    <text evidence="2">Histones H3 and H4 chaperone involved in the nucleosome formation and heterochromatin silencing. Required for the deposition of H3K56ac-carrying H3-H4 complex onto newly-replicated DNA. Plays a role in the transcriptional regulation of the cell-cycle dependent histone genes by creating a repressive structure at the core histone gene promoter.</text>
</comment>
<dbReference type="SUPFAM" id="SSF50729">
    <property type="entry name" value="PH domain-like"/>
    <property type="match status" value="1"/>
</dbReference>
<dbReference type="InterPro" id="IPR011993">
    <property type="entry name" value="PH-like_dom_sf"/>
</dbReference>
<dbReference type="AlphaFoldDB" id="A0A4P7NIV4"/>
<dbReference type="PANTHER" id="PTHR45849">
    <property type="entry name" value="FACT COMPLEX SUBUNIT SSRP1"/>
    <property type="match status" value="1"/>
</dbReference>
<dbReference type="SMART" id="SM01287">
    <property type="entry name" value="Rtt106"/>
    <property type="match status" value="1"/>
</dbReference>
<organism evidence="6 7">
    <name type="scientific">Pyricularia oryzae</name>
    <name type="common">Rice blast fungus</name>
    <name type="synonym">Magnaporthe oryzae</name>
    <dbReference type="NCBI Taxonomy" id="318829"/>
    <lineage>
        <taxon>Eukaryota</taxon>
        <taxon>Fungi</taxon>
        <taxon>Dikarya</taxon>
        <taxon>Ascomycota</taxon>
        <taxon>Pezizomycotina</taxon>
        <taxon>Sordariomycetes</taxon>
        <taxon>Sordariomycetidae</taxon>
        <taxon>Magnaporthales</taxon>
        <taxon>Pyriculariaceae</taxon>
        <taxon>Pyricularia</taxon>
    </lineage>
</organism>
<gene>
    <name evidence="6" type="ORF">PoMZ_08881</name>
</gene>
<feature type="compositionally biased region" description="Basic and acidic residues" evidence="4">
    <location>
        <begin position="414"/>
        <end position="425"/>
    </location>
</feature>
<dbReference type="EMBL" id="CP034207">
    <property type="protein sequence ID" value="QBZ61920.1"/>
    <property type="molecule type" value="Genomic_DNA"/>
</dbReference>
<feature type="domain" description="Histone chaperone RTT106/FACT complex subunit SPT16-like middle" evidence="5">
    <location>
        <begin position="271"/>
        <end position="365"/>
    </location>
</feature>
<dbReference type="Gene3D" id="2.30.29.30">
    <property type="entry name" value="Pleckstrin-homology domain (PH domain)/Phosphotyrosine-binding domain (PTB)"/>
    <property type="match status" value="1"/>
</dbReference>
<protein>
    <recommendedName>
        <fullName evidence="5">Histone chaperone RTT106/FACT complex subunit SPT16-like middle domain-containing protein</fullName>
    </recommendedName>
</protein>
<evidence type="ECO:0000256" key="3">
    <source>
        <dbReference type="ARBA" id="ARBA00038654"/>
    </source>
</evidence>
<name>A0A4P7NIV4_PYROR</name>
<comment type="subunit">
    <text evidence="3">Interacts with histones H3 and H4.</text>
</comment>
<reference evidence="6 7" key="1">
    <citation type="journal article" date="2019" name="Mol. Biol. Evol.">
        <title>Blast fungal genomes show frequent chromosomal changes, gene gains and losses, and effector gene turnover.</title>
        <authorList>
            <person name="Gomez Luciano L.B."/>
            <person name="Jason Tsai I."/>
            <person name="Chuma I."/>
            <person name="Tosa Y."/>
            <person name="Chen Y.H."/>
            <person name="Li J.Y."/>
            <person name="Li M.Y."/>
            <person name="Jade Lu M.Y."/>
            <person name="Nakayashiki H."/>
            <person name="Li W.H."/>
        </authorList>
    </citation>
    <scope>NUCLEOTIDE SEQUENCE [LARGE SCALE GENOMIC DNA]</scope>
    <source>
        <strain evidence="6">MZ5-1-6</strain>
    </source>
</reference>
<dbReference type="GO" id="GO:0031491">
    <property type="term" value="F:nucleosome binding"/>
    <property type="evidence" value="ECO:0007669"/>
    <property type="project" value="TreeGrafter"/>
</dbReference>
<feature type="compositionally biased region" description="Acidic residues" evidence="4">
    <location>
        <begin position="426"/>
        <end position="475"/>
    </location>
</feature>
<accession>A0A4P7NIV4</accession>
<evidence type="ECO:0000313" key="7">
    <source>
        <dbReference type="Proteomes" id="UP000294847"/>
    </source>
</evidence>
<dbReference type="PANTHER" id="PTHR45849:SF3">
    <property type="entry name" value="HISTONE CHAPERONE RTT106"/>
    <property type="match status" value="1"/>
</dbReference>
<sequence length="475" mass="51722">MSQLDTEKLGLVFQSRPDILNGIKEAADSPARVDLFNNIAAFVLEQLTADAADQPVSKRRRVDVDQTNGTPNGNVKIEGTSSADVVAEAAAEELQLEIKDISVSIPQRKKYNLCLTKHFIFARTNADPKPVAGMVWRWEDIEHVFFLPVPEKTQQQFNYVFLPRGTYLPTSNNQSTTGAKPQQPSTSAAAEPLLFTIPQAAPKPGSLAGKVAAQAQVAADSYSSLVNWAVPQFLRAAATRLGLSSPVEIVASDPKQFASAVRQSHRPSEKAVHVKAFRGSKDGYLFFLRTGILWGFKKPLVFLPLDRIVSVSYTSVLQRTFNMVVEVDVGDGATEELEFSMLDQEDYGGINQDYVHKYNLQDQSMAEQRKAKRELAENAKKGGAGAAAGEDGENAADDGENAADDGDTNMGELQKAEMEEEQRLQDEEDEDEEDYDPGSDGDSEGEGTSSEEEDGDGDGGGDDDDDDDDEGEDDL</sequence>
<dbReference type="InterPro" id="IPR050454">
    <property type="entry name" value="RTT106/SSRP1_HistChap/FACT"/>
</dbReference>